<reference evidence="9" key="1">
    <citation type="submission" date="2016-06" db="EMBL/GenBank/DDBJ databases">
        <authorList>
            <person name="Varghese N."/>
            <person name="Submissions Spin"/>
        </authorList>
    </citation>
    <scope>NUCLEOTIDE SEQUENCE [LARGE SCALE GENOMIC DNA]</scope>
    <source>
        <strain evidence="9">DSM 43909</strain>
    </source>
</reference>
<name>A0A1C4YVW6_MICVI</name>
<evidence type="ECO:0000256" key="2">
    <source>
        <dbReference type="ARBA" id="ARBA00009347"/>
    </source>
</evidence>
<evidence type="ECO:0000313" key="9">
    <source>
        <dbReference type="Proteomes" id="UP000198242"/>
    </source>
</evidence>
<dbReference type="InterPro" id="IPR009100">
    <property type="entry name" value="AcylCoA_DH/oxidase_NM_dom_sf"/>
</dbReference>
<feature type="domain" description="Acyl-CoA dehydrogenase/oxidase N-terminal" evidence="7">
    <location>
        <begin position="30"/>
        <end position="91"/>
    </location>
</feature>
<dbReference type="RefSeq" id="WP_089008207.1">
    <property type="nucleotide sequence ID" value="NZ_LT607411.1"/>
</dbReference>
<comment type="similarity">
    <text evidence="2">Belongs to the acyl-CoA dehydrogenase family.</text>
</comment>
<organism evidence="8 9">
    <name type="scientific">Micromonospora viridifaciens</name>
    <dbReference type="NCBI Taxonomy" id="1881"/>
    <lineage>
        <taxon>Bacteria</taxon>
        <taxon>Bacillati</taxon>
        <taxon>Actinomycetota</taxon>
        <taxon>Actinomycetes</taxon>
        <taxon>Micromonosporales</taxon>
        <taxon>Micromonosporaceae</taxon>
        <taxon>Micromonospora</taxon>
    </lineage>
</organism>
<proteinExistence type="inferred from homology"/>
<evidence type="ECO:0008006" key="10">
    <source>
        <dbReference type="Google" id="ProtNLM"/>
    </source>
</evidence>
<protein>
    <recommendedName>
        <fullName evidence="10">Acyl-CoA dehydrogenase</fullName>
    </recommendedName>
</protein>
<dbReference type="SUPFAM" id="SSF56645">
    <property type="entry name" value="Acyl-CoA dehydrogenase NM domain-like"/>
    <property type="match status" value="1"/>
</dbReference>
<evidence type="ECO:0000256" key="3">
    <source>
        <dbReference type="ARBA" id="ARBA00022630"/>
    </source>
</evidence>
<gene>
    <name evidence="8" type="ORF">GA0074695_4757</name>
</gene>
<keyword evidence="9" id="KW-1185">Reference proteome</keyword>
<dbReference type="Gene3D" id="1.10.540.10">
    <property type="entry name" value="Acyl-CoA dehydrogenase/oxidase, N-terminal domain"/>
    <property type="match status" value="1"/>
</dbReference>
<dbReference type="OrthoDB" id="4607453at2"/>
<dbReference type="InterPro" id="IPR009075">
    <property type="entry name" value="AcylCo_DH/oxidase_C"/>
</dbReference>
<comment type="cofactor">
    <cofactor evidence="1">
        <name>FAD</name>
        <dbReference type="ChEBI" id="CHEBI:57692"/>
    </cofactor>
</comment>
<keyword evidence="4" id="KW-0274">FAD</keyword>
<dbReference type="InterPro" id="IPR036250">
    <property type="entry name" value="AcylCo_DH-like_C"/>
</dbReference>
<evidence type="ECO:0000259" key="7">
    <source>
        <dbReference type="Pfam" id="PF02771"/>
    </source>
</evidence>
<keyword evidence="3" id="KW-0285">Flavoprotein</keyword>
<dbReference type="InterPro" id="IPR013786">
    <property type="entry name" value="AcylCoA_DH/ox_N"/>
</dbReference>
<dbReference type="SUPFAM" id="SSF47203">
    <property type="entry name" value="Acyl-CoA dehydrogenase C-terminal domain-like"/>
    <property type="match status" value="1"/>
</dbReference>
<dbReference type="GO" id="GO:0050660">
    <property type="term" value="F:flavin adenine dinucleotide binding"/>
    <property type="evidence" value="ECO:0007669"/>
    <property type="project" value="InterPro"/>
</dbReference>
<dbReference type="AlphaFoldDB" id="A0A1C4YVW6"/>
<accession>A0A1C4YVW6</accession>
<dbReference type="Gene3D" id="1.20.140.10">
    <property type="entry name" value="Butyryl-CoA Dehydrogenase, subunit A, domain 3"/>
    <property type="match status" value="1"/>
</dbReference>
<sequence>MRALSPAEHLGELEDAVDDLLGRYEVADPAVRPGLWRALSEAGFTLLSIPERAGGSGGDLADAAAVLRRCGYAGVRLPLVETLLAAWLCEQVGRAVPEGMSACGVAEAGTATRLAWAGTAADCVLLVHTDGAYSVSPAATVTTAETTLAGEPVGTATAGPGTPTSVRAEELRLRGAVLRAAMLLGAAQRALDLAVQYSGERVQFGKPIRSFQAVGHLLAGCAGQVVATSVALDAALASLSDPGCEPERQEVAALVAVVEATQMAGRLAAATHQVHGAIGFTAEHPLHLSTTALWSWRDDYGNEFEWASRLARIATAHGRDAWDLLAD</sequence>
<evidence type="ECO:0000256" key="4">
    <source>
        <dbReference type="ARBA" id="ARBA00022827"/>
    </source>
</evidence>
<dbReference type="EMBL" id="LT607411">
    <property type="protein sequence ID" value="SCF24757.1"/>
    <property type="molecule type" value="Genomic_DNA"/>
</dbReference>
<dbReference type="InterPro" id="IPR037069">
    <property type="entry name" value="AcylCoA_DH/ox_N_sf"/>
</dbReference>
<evidence type="ECO:0000256" key="1">
    <source>
        <dbReference type="ARBA" id="ARBA00001974"/>
    </source>
</evidence>
<dbReference type="PANTHER" id="PTHR43884:SF20">
    <property type="entry name" value="ACYL-COA DEHYDROGENASE FADE28"/>
    <property type="match status" value="1"/>
</dbReference>
<dbReference type="Proteomes" id="UP000198242">
    <property type="component" value="Chromosome I"/>
</dbReference>
<dbReference type="GO" id="GO:0003995">
    <property type="term" value="F:acyl-CoA dehydrogenase activity"/>
    <property type="evidence" value="ECO:0007669"/>
    <property type="project" value="TreeGrafter"/>
</dbReference>
<dbReference type="Pfam" id="PF00441">
    <property type="entry name" value="Acyl-CoA_dh_1"/>
    <property type="match status" value="1"/>
</dbReference>
<dbReference type="Pfam" id="PF02771">
    <property type="entry name" value="Acyl-CoA_dh_N"/>
    <property type="match status" value="1"/>
</dbReference>
<evidence type="ECO:0000256" key="5">
    <source>
        <dbReference type="ARBA" id="ARBA00023002"/>
    </source>
</evidence>
<feature type="domain" description="Acyl-CoA dehydrogenase/oxidase C-terminal" evidence="6">
    <location>
        <begin position="177"/>
        <end position="287"/>
    </location>
</feature>
<evidence type="ECO:0000259" key="6">
    <source>
        <dbReference type="Pfam" id="PF00441"/>
    </source>
</evidence>
<evidence type="ECO:0000313" key="8">
    <source>
        <dbReference type="EMBL" id="SCF24757.1"/>
    </source>
</evidence>
<keyword evidence="5" id="KW-0560">Oxidoreductase</keyword>
<dbReference type="PANTHER" id="PTHR43884">
    <property type="entry name" value="ACYL-COA DEHYDROGENASE"/>
    <property type="match status" value="1"/>
</dbReference>